<reference evidence="1" key="1">
    <citation type="submission" date="2020-05" db="EMBL/GenBank/DDBJ databases">
        <authorList>
            <person name="Chiriac C."/>
            <person name="Salcher M."/>
            <person name="Ghai R."/>
            <person name="Kavagutti S V."/>
        </authorList>
    </citation>
    <scope>NUCLEOTIDE SEQUENCE</scope>
</reference>
<dbReference type="InterPro" id="IPR029058">
    <property type="entry name" value="AB_hydrolase_fold"/>
</dbReference>
<dbReference type="Gene3D" id="3.40.50.1820">
    <property type="entry name" value="alpha/beta hydrolase"/>
    <property type="match status" value="1"/>
</dbReference>
<protein>
    <submittedName>
        <fullName evidence="1">Unannotated protein</fullName>
    </submittedName>
</protein>
<dbReference type="AlphaFoldDB" id="A0A6J6ISY0"/>
<organism evidence="1">
    <name type="scientific">freshwater metagenome</name>
    <dbReference type="NCBI Taxonomy" id="449393"/>
    <lineage>
        <taxon>unclassified sequences</taxon>
        <taxon>metagenomes</taxon>
        <taxon>ecological metagenomes</taxon>
    </lineage>
</organism>
<accession>A0A6J6ISY0</accession>
<dbReference type="SUPFAM" id="SSF53474">
    <property type="entry name" value="alpha/beta-Hydrolases"/>
    <property type="match status" value="1"/>
</dbReference>
<proteinExistence type="predicted"/>
<name>A0A6J6ISY0_9ZZZZ</name>
<evidence type="ECO:0000313" key="1">
    <source>
        <dbReference type="EMBL" id="CAB4627747.1"/>
    </source>
</evidence>
<dbReference type="EMBL" id="CAEZVD010000136">
    <property type="protein sequence ID" value="CAB4627747.1"/>
    <property type="molecule type" value="Genomic_DNA"/>
</dbReference>
<gene>
    <name evidence="1" type="ORF">UFOPK1909_00982</name>
</gene>
<sequence>MLEELITYGGDPRIIATRAEIERVQSGLAAAGNLLGSEVEVTDFLLLPLKRIGLAMELPLMQERIRHLLSALQASANEYFDGEALVAKEFSDLGLFSAPAIAAGFLGLTGQSGRGAPVEARQIDAFMRASPKTLADLAKRTSGNGQFGQVTIERYGQTYVAYIPGTQNWSPIASQNPLDFTSNLQAMSAPGLAASEIAVQQALAKSGAGKSSKIVLIGHSQGGLIAANIAVQDKRVAALVTFGAPIGQVASQLKVPVVAIEHSNDIVPKLGLKANPLAENMVTVVREMPIEHEPKTIVEAHDISNYTKTAEIADKSQEFGLKRVRTQVLELFGQQPAEVSVYKINRN</sequence>